<protein>
    <recommendedName>
        <fullName evidence="3">Transposase</fullName>
    </recommendedName>
</protein>
<gene>
    <name evidence="1" type="ORF">MESMUL_17730</name>
</gene>
<comment type="caution">
    <text evidence="1">The sequence shown here is derived from an EMBL/GenBank/DDBJ whole genome shotgun (WGS) entry which is preliminary data.</text>
</comment>
<dbReference type="RefSeq" id="WP_116270689.1">
    <property type="nucleotide sequence ID" value="NZ_BGZJ01000002.1"/>
</dbReference>
<dbReference type="AlphaFoldDB" id="A0A388SG32"/>
<dbReference type="Proteomes" id="UP000266091">
    <property type="component" value="Unassembled WGS sequence"/>
</dbReference>
<name>A0A388SG32_9BURK</name>
<evidence type="ECO:0008006" key="3">
    <source>
        <dbReference type="Google" id="ProtNLM"/>
    </source>
</evidence>
<evidence type="ECO:0000313" key="2">
    <source>
        <dbReference type="Proteomes" id="UP000266091"/>
    </source>
</evidence>
<accession>A0A388SG32</accession>
<proteinExistence type="predicted"/>
<evidence type="ECO:0000313" key="1">
    <source>
        <dbReference type="EMBL" id="GBO94419.1"/>
    </source>
</evidence>
<organism evidence="1 2">
    <name type="scientific">Mesosutterella multiformis</name>
    <dbReference type="NCBI Taxonomy" id="2259133"/>
    <lineage>
        <taxon>Bacteria</taxon>
        <taxon>Pseudomonadati</taxon>
        <taxon>Pseudomonadota</taxon>
        <taxon>Betaproteobacteria</taxon>
        <taxon>Burkholderiales</taxon>
        <taxon>Sutterellaceae</taxon>
        <taxon>Mesosutterella</taxon>
    </lineage>
</organism>
<reference evidence="1 2" key="1">
    <citation type="journal article" date="2018" name="Int. J. Syst. Evol. Microbiol.">
        <title>Mesosutterella multiformis gen. nov., sp. nov., a member of the family Sutterellaceae and Sutterella megalosphaeroides sp. nov., isolated from human faeces.</title>
        <authorList>
            <person name="Sakamoto M."/>
            <person name="Ikeyama N."/>
            <person name="Kunihiro T."/>
            <person name="Iino T."/>
            <person name="Yuki M."/>
            <person name="Ohkuma M."/>
        </authorList>
    </citation>
    <scope>NUCLEOTIDE SEQUENCE [LARGE SCALE GENOMIC DNA]</scope>
    <source>
        <strain evidence="1 2">4NBBH2</strain>
    </source>
</reference>
<sequence>MGTSSQYYVVELPLRIGDEESRRLAMAFEFGRTIYNATLGQALGKLTHMRQSTEWKNAFLIKKVSDRNAELKRIQKKYGLNEFGLGDMAANHRKASGKTNLIGFTEAKFIGFTVWRALERYIYAKGGRPRFKTKRRGLHSMYCCGNRGIIWKPQLQSVVWRGYRFPALVKHTAYFQEALGSEDSPRQVKICRIVRRILNCRERWFVQLVMVGLPPVRHVYAPKSETIGLDIGPSKVAMVSPNFAGFTFLSPYGEIPWAKIRNLRRKMARSLRAMNPDNYEPSGATKKGAREWKRSNHYEKLLRELADLYRRAAETRKRDHGALINSIFEQAGTVNLETISYRSYQRNFGRSAQRQASGLFVQRLKRKAESAALTVNELDTRKLRMSQYDHRTQTYTRKPLQQRWHSLGGSDTLVSRDIYSALLACCVKNGEHDPVSIERCWQAVEHQLKSAGFVRDIKLPKGPDRERFLSRLVRDPSPGFTSEAVQTKIFRVRSDVRPRESFQTCFVGKAADVSESPE</sequence>
<dbReference type="EMBL" id="BGZJ01000002">
    <property type="protein sequence ID" value="GBO94419.1"/>
    <property type="molecule type" value="Genomic_DNA"/>
</dbReference>
<dbReference type="OrthoDB" id="9154102at2"/>
<keyword evidence="2" id="KW-1185">Reference proteome</keyword>